<name>A0A7V9A6I5_9BACT</name>
<keyword evidence="1" id="KW-0812">Transmembrane</keyword>
<sequence>MSPFNVVLDLMASDQNATNPFASPPTTEEAVKVVPGAFDIQGERILGTGKIVLPHACVKCGEKQAEQDTSTRRKKDLYWVHPAIFVLVIQLLIFLIVYLATRKKCHVEYSFCRACNAKQRMNTVYCVGALATFIGMIALLINFENPWFLVGVLISFVAMLAFAIRGNGPLAIKAYKRGEFHVRGASPAFLQFAESYAVAQAVPATVLAEDGHLA</sequence>
<feature type="transmembrane region" description="Helical" evidence="1">
    <location>
        <begin position="78"/>
        <end position="101"/>
    </location>
</feature>
<evidence type="ECO:0000256" key="1">
    <source>
        <dbReference type="SAM" id="Phobius"/>
    </source>
</evidence>
<protein>
    <submittedName>
        <fullName evidence="2">Uncharacterized protein</fullName>
    </submittedName>
</protein>
<gene>
    <name evidence="2" type="ORF">HOV93_14650</name>
</gene>
<feature type="transmembrane region" description="Helical" evidence="1">
    <location>
        <begin position="122"/>
        <end position="141"/>
    </location>
</feature>
<evidence type="ECO:0000313" key="3">
    <source>
        <dbReference type="Proteomes" id="UP000551616"/>
    </source>
</evidence>
<evidence type="ECO:0000313" key="2">
    <source>
        <dbReference type="EMBL" id="MBA2114308.1"/>
    </source>
</evidence>
<reference evidence="2 3" key="1">
    <citation type="submission" date="2020-05" db="EMBL/GenBank/DDBJ databases">
        <title>Bremerella alba sp. nov., a novel planctomycete isolated from the surface of the macroalga Fucus spiralis.</title>
        <authorList>
            <person name="Godinho O."/>
            <person name="Botelho R."/>
            <person name="Albuquerque L."/>
            <person name="Wiegand S."/>
            <person name="Da Costa M.S."/>
            <person name="Lobo-Da-Cunha A."/>
            <person name="Jogler C."/>
            <person name="Lage O.M."/>
        </authorList>
    </citation>
    <scope>NUCLEOTIDE SEQUENCE [LARGE SCALE GENOMIC DNA]</scope>
    <source>
        <strain evidence="2 3">FF15</strain>
    </source>
</reference>
<feature type="transmembrane region" description="Helical" evidence="1">
    <location>
        <begin position="147"/>
        <end position="164"/>
    </location>
</feature>
<keyword evidence="1" id="KW-0472">Membrane</keyword>
<dbReference type="EMBL" id="JABRWO010000003">
    <property type="protein sequence ID" value="MBA2114308.1"/>
    <property type="molecule type" value="Genomic_DNA"/>
</dbReference>
<dbReference type="Proteomes" id="UP000551616">
    <property type="component" value="Unassembled WGS sequence"/>
</dbReference>
<comment type="caution">
    <text evidence="2">The sequence shown here is derived from an EMBL/GenBank/DDBJ whole genome shotgun (WGS) entry which is preliminary data.</text>
</comment>
<accession>A0A7V9A6I5</accession>
<dbReference type="AlphaFoldDB" id="A0A7V9A6I5"/>
<keyword evidence="1" id="KW-1133">Transmembrane helix</keyword>
<proteinExistence type="predicted"/>
<organism evidence="2 3">
    <name type="scientific">Bremerella alba</name>
    <dbReference type="NCBI Taxonomy" id="980252"/>
    <lineage>
        <taxon>Bacteria</taxon>
        <taxon>Pseudomonadati</taxon>
        <taxon>Planctomycetota</taxon>
        <taxon>Planctomycetia</taxon>
        <taxon>Pirellulales</taxon>
        <taxon>Pirellulaceae</taxon>
        <taxon>Bremerella</taxon>
    </lineage>
</organism>
<keyword evidence="3" id="KW-1185">Reference proteome</keyword>